<dbReference type="InterPro" id="IPR001680">
    <property type="entry name" value="WD40_rpt"/>
</dbReference>
<dbReference type="AlphaFoldDB" id="A0A7J7XCV3"/>
<dbReference type="Gene3D" id="2.130.10.10">
    <property type="entry name" value="YVTN repeat-like/Quinoprotein amine dehydrogenase"/>
    <property type="match status" value="1"/>
</dbReference>
<protein>
    <submittedName>
        <fullName evidence="3">THO complex 3</fullName>
    </submittedName>
</protein>
<feature type="repeat" description="WD" evidence="1">
    <location>
        <begin position="51"/>
        <end position="92"/>
    </location>
</feature>
<sequence length="112" mass="11801">MAVPAAAMGPSALGPGGAGSLAPWSSVGGGPTRYVLGMQELFRGHSKTREFPAHSAKVHSVAWSCDGRRLASGSFDKTASVFLLEKDRLGRTLTSVGVQMGRPSPWATRTMW</sequence>
<dbReference type="PROSITE" id="PS50082">
    <property type="entry name" value="WD_REPEATS_2"/>
    <property type="match status" value="1"/>
</dbReference>
<reference evidence="3 4" key="1">
    <citation type="journal article" date="2020" name="Nature">
        <title>Six reference-quality genomes reveal evolution of bat adaptations.</title>
        <authorList>
            <person name="Jebb D."/>
            <person name="Huang Z."/>
            <person name="Pippel M."/>
            <person name="Hughes G.M."/>
            <person name="Lavrichenko K."/>
            <person name="Devanna P."/>
            <person name="Winkler S."/>
            <person name="Jermiin L.S."/>
            <person name="Skirmuntt E.C."/>
            <person name="Katzourakis A."/>
            <person name="Burkitt-Gray L."/>
            <person name="Ray D.A."/>
            <person name="Sullivan K.A.M."/>
            <person name="Roscito J.G."/>
            <person name="Kirilenko B.M."/>
            <person name="Davalos L.M."/>
            <person name="Corthals A.P."/>
            <person name="Power M.L."/>
            <person name="Jones G."/>
            <person name="Ransome R.D."/>
            <person name="Dechmann D.K.N."/>
            <person name="Locatelli A.G."/>
            <person name="Puechmaille S.J."/>
            <person name="Fedrigo O."/>
            <person name="Jarvis E.D."/>
            <person name="Hiller M."/>
            <person name="Vernes S.C."/>
            <person name="Myers E.W."/>
            <person name="Teeling E.C."/>
        </authorList>
    </citation>
    <scope>NUCLEOTIDE SEQUENCE [LARGE SCALE GENOMIC DNA]</scope>
    <source>
        <strain evidence="3">MPipKuh1</strain>
        <tissue evidence="3">Flight muscle</tissue>
    </source>
</reference>
<keyword evidence="1" id="KW-0853">WD repeat</keyword>
<dbReference type="InterPro" id="IPR015943">
    <property type="entry name" value="WD40/YVTN_repeat-like_dom_sf"/>
</dbReference>
<organism evidence="3 4">
    <name type="scientific">Pipistrellus kuhlii</name>
    <name type="common">Kuhl's pipistrelle</name>
    <dbReference type="NCBI Taxonomy" id="59472"/>
    <lineage>
        <taxon>Eukaryota</taxon>
        <taxon>Metazoa</taxon>
        <taxon>Chordata</taxon>
        <taxon>Craniata</taxon>
        <taxon>Vertebrata</taxon>
        <taxon>Euteleostomi</taxon>
        <taxon>Mammalia</taxon>
        <taxon>Eutheria</taxon>
        <taxon>Laurasiatheria</taxon>
        <taxon>Chiroptera</taxon>
        <taxon>Yangochiroptera</taxon>
        <taxon>Vespertilionidae</taxon>
        <taxon>Pipistrellus</taxon>
    </lineage>
</organism>
<proteinExistence type="predicted"/>
<feature type="compositionally biased region" description="Low complexity" evidence="2">
    <location>
        <begin position="1"/>
        <end position="13"/>
    </location>
</feature>
<evidence type="ECO:0000313" key="4">
    <source>
        <dbReference type="Proteomes" id="UP000558488"/>
    </source>
</evidence>
<feature type="region of interest" description="Disordered" evidence="2">
    <location>
        <begin position="1"/>
        <end position="24"/>
    </location>
</feature>
<keyword evidence="4" id="KW-1185">Reference proteome</keyword>
<dbReference type="Pfam" id="PF00400">
    <property type="entry name" value="WD40"/>
    <property type="match status" value="1"/>
</dbReference>
<dbReference type="EMBL" id="JACAGB010000008">
    <property type="protein sequence ID" value="KAF6347519.1"/>
    <property type="molecule type" value="Genomic_DNA"/>
</dbReference>
<dbReference type="SMART" id="SM00320">
    <property type="entry name" value="WD40"/>
    <property type="match status" value="1"/>
</dbReference>
<dbReference type="InterPro" id="IPR036322">
    <property type="entry name" value="WD40_repeat_dom_sf"/>
</dbReference>
<evidence type="ECO:0000313" key="3">
    <source>
        <dbReference type="EMBL" id="KAF6347519.1"/>
    </source>
</evidence>
<comment type="caution">
    <text evidence="3">The sequence shown here is derived from an EMBL/GenBank/DDBJ whole genome shotgun (WGS) entry which is preliminary data.</text>
</comment>
<evidence type="ECO:0000256" key="1">
    <source>
        <dbReference type="PROSITE-ProRule" id="PRU00221"/>
    </source>
</evidence>
<gene>
    <name evidence="3" type="ORF">mPipKuh1_017374</name>
</gene>
<dbReference type="SUPFAM" id="SSF50978">
    <property type="entry name" value="WD40 repeat-like"/>
    <property type="match status" value="1"/>
</dbReference>
<dbReference type="Proteomes" id="UP000558488">
    <property type="component" value="Unassembled WGS sequence"/>
</dbReference>
<accession>A0A7J7XCV3</accession>
<evidence type="ECO:0000256" key="2">
    <source>
        <dbReference type="SAM" id="MobiDB-lite"/>
    </source>
</evidence>
<name>A0A7J7XCV3_PIPKU</name>